<evidence type="ECO:0000313" key="1">
    <source>
        <dbReference type="EMBL" id="CAB3983397.1"/>
    </source>
</evidence>
<reference evidence="1" key="1">
    <citation type="submission" date="2020-04" db="EMBL/GenBank/DDBJ databases">
        <authorList>
            <person name="Alioto T."/>
            <person name="Alioto T."/>
            <person name="Gomez Garrido J."/>
        </authorList>
    </citation>
    <scope>NUCLEOTIDE SEQUENCE</scope>
    <source>
        <strain evidence="1">A484AB</strain>
    </source>
</reference>
<keyword evidence="2" id="KW-1185">Reference proteome</keyword>
<dbReference type="AlphaFoldDB" id="A0A7D9HFU5"/>
<gene>
    <name evidence="1" type="ORF">PACLA_8A044211</name>
</gene>
<accession>A0A7D9HFU5</accession>
<evidence type="ECO:0000313" key="2">
    <source>
        <dbReference type="Proteomes" id="UP001152795"/>
    </source>
</evidence>
<sequence>MAVKLESRRRWLKFRNFFDSNHGIKVNFSGIHMKYYSAWLYATKDDKDYIQSLNHPDLTNGDFPVTNNASFSQFRKKRSRLELLALANEQKREGKSDLAQFIANRGSKAVEEALTVGWELEEAEKKLERSKLTRFKVLEKKLEEPCVEGCQGKWLVMAIDILTRNGIDVMVFAGAVCVLLEKGHGKYHNIYLKGPANCSKTFLLNPLNQIYSTFSNPATTTFAWVGAKNADIIFLNDFRWSKQIIPWHDL</sequence>
<proteinExistence type="predicted"/>
<dbReference type="Gene3D" id="3.40.50.300">
    <property type="entry name" value="P-loop containing nucleotide triphosphate hydrolases"/>
    <property type="match status" value="1"/>
</dbReference>
<name>A0A7D9HFU5_PARCT</name>
<dbReference type="EMBL" id="CACRXK020000606">
    <property type="protein sequence ID" value="CAB3983397.1"/>
    <property type="molecule type" value="Genomic_DNA"/>
</dbReference>
<protein>
    <submittedName>
        <fullName evidence="1">Uncharacterized protein</fullName>
    </submittedName>
</protein>
<comment type="caution">
    <text evidence="1">The sequence shown here is derived from an EMBL/GenBank/DDBJ whole genome shotgun (WGS) entry which is preliminary data.</text>
</comment>
<dbReference type="InterPro" id="IPR027417">
    <property type="entry name" value="P-loop_NTPase"/>
</dbReference>
<organism evidence="1 2">
    <name type="scientific">Paramuricea clavata</name>
    <name type="common">Red gorgonian</name>
    <name type="synonym">Violescent sea-whip</name>
    <dbReference type="NCBI Taxonomy" id="317549"/>
    <lineage>
        <taxon>Eukaryota</taxon>
        <taxon>Metazoa</taxon>
        <taxon>Cnidaria</taxon>
        <taxon>Anthozoa</taxon>
        <taxon>Octocorallia</taxon>
        <taxon>Malacalcyonacea</taxon>
        <taxon>Plexauridae</taxon>
        <taxon>Paramuricea</taxon>
    </lineage>
</organism>
<dbReference type="Proteomes" id="UP001152795">
    <property type="component" value="Unassembled WGS sequence"/>
</dbReference>
<dbReference type="OrthoDB" id="5986179at2759"/>